<dbReference type="PANTHER" id="PTHR31793">
    <property type="entry name" value="4-HYDROXYBENZOYL-COA THIOESTERASE FAMILY MEMBER"/>
    <property type="match status" value="1"/>
</dbReference>
<keyword evidence="3" id="KW-1185">Reference proteome</keyword>
<dbReference type="InterPro" id="IPR029069">
    <property type="entry name" value="HotDog_dom_sf"/>
</dbReference>
<dbReference type="OrthoDB" id="5538558at2759"/>
<sequence>MFSSKRLVALTHARALLRSRRPCSLPQTASLSGSSIKSLQDAFRDPSSPFHIAPGQAGPESPDSSLSLPDPTPSQSSHPTAVGSLAENARAKLISMGYDAGSLWEQSIVWGHHDSFRHVNNAHYLRFIESGRMLWLMALGKVLGGEERVKAMLAGQGVSFILKSANINFRRPVTFPDTLLIGQRPIFSSSRTQFTLNAVLYSYAQQAIVADSDSVLVWYDYDNLRKCDPGDDAWRILKAASHDGQVEG</sequence>
<dbReference type="CDD" id="cd00586">
    <property type="entry name" value="4HBT"/>
    <property type="match status" value="1"/>
</dbReference>
<organism evidence="2 3">
    <name type="scientific">Suillus placidus</name>
    <dbReference type="NCBI Taxonomy" id="48579"/>
    <lineage>
        <taxon>Eukaryota</taxon>
        <taxon>Fungi</taxon>
        <taxon>Dikarya</taxon>
        <taxon>Basidiomycota</taxon>
        <taxon>Agaricomycotina</taxon>
        <taxon>Agaricomycetes</taxon>
        <taxon>Agaricomycetidae</taxon>
        <taxon>Boletales</taxon>
        <taxon>Suillineae</taxon>
        <taxon>Suillaceae</taxon>
        <taxon>Suillus</taxon>
    </lineage>
</organism>
<dbReference type="PANTHER" id="PTHR31793:SF39">
    <property type="entry name" value="THIOESTERASE_THIOL ESTER DEHYDRASE-ISOMERASE"/>
    <property type="match status" value="1"/>
</dbReference>
<feature type="region of interest" description="Disordered" evidence="1">
    <location>
        <begin position="36"/>
        <end position="82"/>
    </location>
</feature>
<evidence type="ECO:0000313" key="2">
    <source>
        <dbReference type="EMBL" id="KAG1771059.1"/>
    </source>
</evidence>
<accession>A0A9P6ZL89</accession>
<gene>
    <name evidence="2" type="ORF">EV702DRAFT_1137643</name>
</gene>
<proteinExistence type="predicted"/>
<evidence type="ECO:0000313" key="3">
    <source>
        <dbReference type="Proteomes" id="UP000714275"/>
    </source>
</evidence>
<dbReference type="GO" id="GO:0047617">
    <property type="term" value="F:fatty acyl-CoA hydrolase activity"/>
    <property type="evidence" value="ECO:0007669"/>
    <property type="project" value="TreeGrafter"/>
</dbReference>
<protein>
    <submittedName>
        <fullName evidence="2">Thioesterase/thiol ester dehydrase-isomerase</fullName>
    </submittedName>
</protein>
<reference evidence="2" key="1">
    <citation type="journal article" date="2020" name="New Phytol.">
        <title>Comparative genomics reveals dynamic genome evolution in host specialist ectomycorrhizal fungi.</title>
        <authorList>
            <person name="Lofgren L.A."/>
            <person name="Nguyen N.H."/>
            <person name="Vilgalys R."/>
            <person name="Ruytinx J."/>
            <person name="Liao H.L."/>
            <person name="Branco S."/>
            <person name="Kuo A."/>
            <person name="LaButti K."/>
            <person name="Lipzen A."/>
            <person name="Andreopoulos W."/>
            <person name="Pangilinan J."/>
            <person name="Riley R."/>
            <person name="Hundley H."/>
            <person name="Na H."/>
            <person name="Barry K."/>
            <person name="Grigoriev I.V."/>
            <person name="Stajich J.E."/>
            <person name="Kennedy P.G."/>
        </authorList>
    </citation>
    <scope>NUCLEOTIDE SEQUENCE</scope>
    <source>
        <strain evidence="2">DOB743</strain>
    </source>
</reference>
<dbReference type="EMBL" id="JABBWD010000061">
    <property type="protein sequence ID" value="KAG1771059.1"/>
    <property type="molecule type" value="Genomic_DNA"/>
</dbReference>
<dbReference type="Gene3D" id="3.10.129.10">
    <property type="entry name" value="Hotdog Thioesterase"/>
    <property type="match status" value="1"/>
</dbReference>
<dbReference type="AlphaFoldDB" id="A0A9P6ZL89"/>
<feature type="compositionally biased region" description="Low complexity" evidence="1">
    <location>
        <begin position="59"/>
        <end position="77"/>
    </location>
</feature>
<dbReference type="Proteomes" id="UP000714275">
    <property type="component" value="Unassembled WGS sequence"/>
</dbReference>
<dbReference type="InterPro" id="IPR050563">
    <property type="entry name" value="4-hydroxybenzoyl-CoA_TE"/>
</dbReference>
<dbReference type="SUPFAM" id="SSF54637">
    <property type="entry name" value="Thioesterase/thiol ester dehydrase-isomerase"/>
    <property type="match status" value="1"/>
</dbReference>
<name>A0A9P6ZL89_9AGAM</name>
<dbReference type="Pfam" id="PF13279">
    <property type="entry name" value="4HBT_2"/>
    <property type="match status" value="1"/>
</dbReference>
<evidence type="ECO:0000256" key="1">
    <source>
        <dbReference type="SAM" id="MobiDB-lite"/>
    </source>
</evidence>
<comment type="caution">
    <text evidence="2">The sequence shown here is derived from an EMBL/GenBank/DDBJ whole genome shotgun (WGS) entry which is preliminary data.</text>
</comment>